<evidence type="ECO:0000313" key="2">
    <source>
        <dbReference type="Proteomes" id="UP000499080"/>
    </source>
</evidence>
<gene>
    <name evidence="1" type="ORF">AVEN_160586_1</name>
</gene>
<name>A0A4Y2QVD8_ARAVE</name>
<dbReference type="Proteomes" id="UP000499080">
    <property type="component" value="Unassembled WGS sequence"/>
</dbReference>
<protein>
    <submittedName>
        <fullName evidence="1">Uncharacterized protein</fullName>
    </submittedName>
</protein>
<accession>A0A4Y2QVD8</accession>
<proteinExistence type="predicted"/>
<dbReference type="OrthoDB" id="8300381at2759"/>
<feature type="non-terminal residue" evidence="1">
    <location>
        <position position="61"/>
    </location>
</feature>
<reference evidence="1 2" key="1">
    <citation type="journal article" date="2019" name="Sci. Rep.">
        <title>Orb-weaving spider Araneus ventricosus genome elucidates the spidroin gene catalogue.</title>
        <authorList>
            <person name="Kono N."/>
            <person name="Nakamura H."/>
            <person name="Ohtoshi R."/>
            <person name="Moran D.A.P."/>
            <person name="Shinohara A."/>
            <person name="Yoshida Y."/>
            <person name="Fujiwara M."/>
            <person name="Mori M."/>
            <person name="Tomita M."/>
            <person name="Arakawa K."/>
        </authorList>
    </citation>
    <scope>NUCLEOTIDE SEQUENCE [LARGE SCALE GENOMIC DNA]</scope>
</reference>
<keyword evidence="2" id="KW-1185">Reference proteome</keyword>
<dbReference type="AlphaFoldDB" id="A0A4Y2QVD8"/>
<comment type="caution">
    <text evidence="1">The sequence shown here is derived from an EMBL/GenBank/DDBJ whole genome shotgun (WGS) entry which is preliminary data.</text>
</comment>
<dbReference type="EMBL" id="BGPR01014904">
    <property type="protein sequence ID" value="GBN67190.1"/>
    <property type="molecule type" value="Genomic_DNA"/>
</dbReference>
<organism evidence="1 2">
    <name type="scientific">Araneus ventricosus</name>
    <name type="common">Orbweaver spider</name>
    <name type="synonym">Epeira ventricosa</name>
    <dbReference type="NCBI Taxonomy" id="182803"/>
    <lineage>
        <taxon>Eukaryota</taxon>
        <taxon>Metazoa</taxon>
        <taxon>Ecdysozoa</taxon>
        <taxon>Arthropoda</taxon>
        <taxon>Chelicerata</taxon>
        <taxon>Arachnida</taxon>
        <taxon>Araneae</taxon>
        <taxon>Araneomorphae</taxon>
        <taxon>Entelegynae</taxon>
        <taxon>Araneoidea</taxon>
        <taxon>Araneidae</taxon>
        <taxon>Araneus</taxon>
    </lineage>
</organism>
<sequence length="61" mass="6690">MKQHAFPGAIIDLYLPALLTKSIQCARTVLRRTLSSQKQSGAVEACWAHNPEVRGSKPRSA</sequence>
<evidence type="ECO:0000313" key="1">
    <source>
        <dbReference type="EMBL" id="GBN67190.1"/>
    </source>
</evidence>